<dbReference type="AlphaFoldDB" id="A0AAE3FTE9"/>
<evidence type="ECO:0000313" key="1">
    <source>
        <dbReference type="EMBL" id="MCL9814279.1"/>
    </source>
</evidence>
<dbReference type="Pfam" id="PF19118">
    <property type="entry name" value="DUF5802"/>
    <property type="match status" value="1"/>
</dbReference>
<organism evidence="1 2">
    <name type="scientific">Natranaeroarchaeum aerophilus</name>
    <dbReference type="NCBI Taxonomy" id="2917711"/>
    <lineage>
        <taxon>Archaea</taxon>
        <taxon>Methanobacteriati</taxon>
        <taxon>Methanobacteriota</taxon>
        <taxon>Stenosarchaea group</taxon>
        <taxon>Halobacteria</taxon>
        <taxon>Halobacteriales</taxon>
        <taxon>Natronoarchaeaceae</taxon>
        <taxon>Natranaeroarchaeum</taxon>
    </lineage>
</organism>
<proteinExistence type="predicted"/>
<dbReference type="EMBL" id="JAKRVY010000006">
    <property type="protein sequence ID" value="MCL9814279.1"/>
    <property type="molecule type" value="Genomic_DNA"/>
</dbReference>
<keyword evidence="2" id="KW-1185">Reference proteome</keyword>
<evidence type="ECO:0000313" key="2">
    <source>
        <dbReference type="Proteomes" id="UP001202674"/>
    </source>
</evidence>
<gene>
    <name evidence="1" type="ORF">AArcSt11_11510</name>
</gene>
<accession>A0AAE3FTE9</accession>
<sequence>MFEEFSSGYYFGRLYVEPFDGDRAVMQREQHEQVNEELYATGDGVERLDAPLVMKLDRQHFSVHGDSGIPPDTIAVPESIIDGAGIENPPTLSEVFLAKREHARKLLGMFGQPSARADALDDGSTSGQ</sequence>
<dbReference type="Proteomes" id="UP001202674">
    <property type="component" value="Unassembled WGS sequence"/>
</dbReference>
<dbReference type="RefSeq" id="WP_250597205.1">
    <property type="nucleotide sequence ID" value="NZ_JAKRVY010000006.1"/>
</dbReference>
<name>A0AAE3FTE9_9EURY</name>
<dbReference type="InterPro" id="IPR043825">
    <property type="entry name" value="DUF5802"/>
</dbReference>
<reference evidence="1 2" key="1">
    <citation type="journal article" date="2022" name="Syst. Appl. Microbiol.">
        <title>Natronocalculus amylovorans gen. nov., sp. nov., and Natranaeroarchaeum aerophilus sp. nov., dominant culturable amylolytic natronoarchaea from hypersaline soda lakes in southwestern Siberia.</title>
        <authorList>
            <person name="Sorokin D.Y."/>
            <person name="Elcheninov A.G."/>
            <person name="Khizhniak T.V."/>
            <person name="Koenen M."/>
            <person name="Bale N.J."/>
            <person name="Damste J.S.S."/>
            <person name="Kublanov I.V."/>
        </authorList>
    </citation>
    <scope>NUCLEOTIDE SEQUENCE [LARGE SCALE GENOMIC DNA]</scope>
    <source>
        <strain evidence="1 2">AArc-St1-1</strain>
    </source>
</reference>
<protein>
    <submittedName>
        <fullName evidence="1">DUF5802 family protein</fullName>
    </submittedName>
</protein>
<comment type="caution">
    <text evidence="1">The sequence shown here is derived from an EMBL/GenBank/DDBJ whole genome shotgun (WGS) entry which is preliminary data.</text>
</comment>